<comment type="caution">
    <text evidence="14">The sequence shown here is derived from an EMBL/GenBank/DDBJ whole genome shotgun (WGS) entry which is preliminary data.</text>
</comment>
<evidence type="ECO:0000256" key="11">
    <source>
        <dbReference type="ARBA" id="ARBA00040780"/>
    </source>
</evidence>
<feature type="transmembrane region" description="Helical" evidence="12">
    <location>
        <begin position="108"/>
        <end position="129"/>
    </location>
</feature>
<evidence type="ECO:0000256" key="2">
    <source>
        <dbReference type="ARBA" id="ARBA00009306"/>
    </source>
</evidence>
<organism evidence="14 15">
    <name type="scientific">Labrys miyagiensis</name>
    <dbReference type="NCBI Taxonomy" id="346912"/>
    <lineage>
        <taxon>Bacteria</taxon>
        <taxon>Pseudomonadati</taxon>
        <taxon>Pseudomonadota</taxon>
        <taxon>Alphaproteobacteria</taxon>
        <taxon>Hyphomicrobiales</taxon>
        <taxon>Xanthobacteraceae</taxon>
        <taxon>Labrys</taxon>
    </lineage>
</organism>
<feature type="transmembrane region" description="Helical" evidence="12">
    <location>
        <begin position="201"/>
        <end position="220"/>
    </location>
</feature>
<evidence type="ECO:0000256" key="12">
    <source>
        <dbReference type="RuleBase" id="RU363032"/>
    </source>
</evidence>
<gene>
    <name evidence="14" type="primary">ugpA</name>
    <name evidence="14" type="ORF">GCM10007874_69350</name>
</gene>
<evidence type="ECO:0000256" key="7">
    <source>
        <dbReference type="ARBA" id="ARBA00022692"/>
    </source>
</evidence>
<keyword evidence="15" id="KW-1185">Reference proteome</keyword>
<comment type="subcellular location">
    <subcellularLocation>
        <location evidence="1">Cell inner membrane</location>
        <topology evidence="1">Multi-pass membrane protein</topology>
    </subcellularLocation>
    <subcellularLocation>
        <location evidence="12">Cell membrane</location>
        <topology evidence="12">Multi-pass membrane protein</topology>
    </subcellularLocation>
</comment>
<dbReference type="SUPFAM" id="SSF161098">
    <property type="entry name" value="MetI-like"/>
    <property type="match status" value="1"/>
</dbReference>
<dbReference type="InterPro" id="IPR035906">
    <property type="entry name" value="MetI-like_sf"/>
</dbReference>
<feature type="transmembrane region" description="Helical" evidence="12">
    <location>
        <begin position="75"/>
        <end position="96"/>
    </location>
</feature>
<dbReference type="InterPro" id="IPR000515">
    <property type="entry name" value="MetI-like"/>
</dbReference>
<feature type="transmembrane region" description="Helical" evidence="12">
    <location>
        <begin position="265"/>
        <end position="287"/>
    </location>
</feature>
<feature type="domain" description="ABC transmembrane type-1" evidence="13">
    <location>
        <begin position="71"/>
        <end position="283"/>
    </location>
</feature>
<dbReference type="PANTHER" id="PTHR43227:SF9">
    <property type="entry name" value="SN-GLYCEROL-3-PHOSPHATE TRANSPORT SYSTEM PERMEASE PROTEIN UGPA"/>
    <property type="match status" value="1"/>
</dbReference>
<keyword evidence="6" id="KW-0997">Cell inner membrane</keyword>
<name>A0ABQ6CW55_9HYPH</name>
<sequence>MEKRAIFTNKWLGIAFILPQLFLIFTFFYWPASQALYWAFTLQRPWGGGNDWVGFSNFAALFSDPVYWQSVVRSLVFAAISTGLAMGSALGLALLVDRQLSGHRIYRTMFVWPYAISAPALGLAFRFMLGSDAGLIAFVNQIWPGIWNPTINGYDAMAAVIFAFSWKFVGYNFIFTLAALQAIPRSQIEAAAMDGAGWLRRAFDIQIPLLTPTLFFLLVINITDSFQDSFGIVDIMTSGGPARATELMVYKIYFDGFKGLDYSGAAAQSIVLMLLVIGLTIAQFRFLERRVHYR</sequence>
<keyword evidence="5" id="KW-1003">Cell membrane</keyword>
<keyword evidence="8 12" id="KW-1133">Transmembrane helix</keyword>
<comment type="subunit">
    <text evidence="3">The complex is composed of two ATP-binding proteins (UgpC), two transmembrane proteins (UgpA and UgpE) and a solute-binding protein (UgpB).</text>
</comment>
<dbReference type="Proteomes" id="UP001156882">
    <property type="component" value="Unassembled WGS sequence"/>
</dbReference>
<evidence type="ECO:0000256" key="4">
    <source>
        <dbReference type="ARBA" id="ARBA00022448"/>
    </source>
</evidence>
<evidence type="ECO:0000313" key="15">
    <source>
        <dbReference type="Proteomes" id="UP001156882"/>
    </source>
</evidence>
<proteinExistence type="inferred from homology"/>
<dbReference type="PANTHER" id="PTHR43227">
    <property type="entry name" value="BLL4140 PROTEIN"/>
    <property type="match status" value="1"/>
</dbReference>
<comment type="similarity">
    <text evidence="2 12">Belongs to the binding-protein-dependent transport system permease family.</text>
</comment>
<evidence type="ECO:0000256" key="5">
    <source>
        <dbReference type="ARBA" id="ARBA00022475"/>
    </source>
</evidence>
<dbReference type="PROSITE" id="PS50928">
    <property type="entry name" value="ABC_TM1"/>
    <property type="match status" value="1"/>
</dbReference>
<keyword evidence="9 12" id="KW-0472">Membrane</keyword>
<feature type="transmembrane region" description="Helical" evidence="12">
    <location>
        <begin position="12"/>
        <end position="32"/>
    </location>
</feature>
<comment type="function">
    <text evidence="10">Part of the ABC transporter complex UgpBAEC involved in sn-glycerol-3-phosphate (G3P) import. Probably responsible for the translocation of the substrate across the membrane.</text>
</comment>
<evidence type="ECO:0000256" key="3">
    <source>
        <dbReference type="ARBA" id="ARBA00011557"/>
    </source>
</evidence>
<protein>
    <recommendedName>
        <fullName evidence="11">sn-glycerol-3-phosphate transport system permease protein UgpA</fullName>
    </recommendedName>
</protein>
<accession>A0ABQ6CW55</accession>
<evidence type="ECO:0000259" key="13">
    <source>
        <dbReference type="PROSITE" id="PS50928"/>
    </source>
</evidence>
<evidence type="ECO:0000256" key="10">
    <source>
        <dbReference type="ARBA" id="ARBA00037054"/>
    </source>
</evidence>
<reference evidence="15" key="1">
    <citation type="journal article" date="2019" name="Int. J. Syst. Evol. Microbiol.">
        <title>The Global Catalogue of Microorganisms (GCM) 10K type strain sequencing project: providing services to taxonomists for standard genome sequencing and annotation.</title>
        <authorList>
            <consortium name="The Broad Institute Genomics Platform"/>
            <consortium name="The Broad Institute Genome Sequencing Center for Infectious Disease"/>
            <person name="Wu L."/>
            <person name="Ma J."/>
        </authorList>
    </citation>
    <scope>NUCLEOTIDE SEQUENCE [LARGE SCALE GENOMIC DNA]</scope>
    <source>
        <strain evidence="15">NBRC 101365</strain>
    </source>
</reference>
<dbReference type="InterPro" id="IPR050809">
    <property type="entry name" value="UgpAE/MalFG_permease"/>
</dbReference>
<evidence type="ECO:0000256" key="1">
    <source>
        <dbReference type="ARBA" id="ARBA00004429"/>
    </source>
</evidence>
<dbReference type="RefSeq" id="WP_284316836.1">
    <property type="nucleotide sequence ID" value="NZ_BSPC01000089.1"/>
</dbReference>
<keyword evidence="7 12" id="KW-0812">Transmembrane</keyword>
<evidence type="ECO:0000256" key="6">
    <source>
        <dbReference type="ARBA" id="ARBA00022519"/>
    </source>
</evidence>
<dbReference type="Gene3D" id="1.10.3720.10">
    <property type="entry name" value="MetI-like"/>
    <property type="match status" value="1"/>
</dbReference>
<dbReference type="Pfam" id="PF00528">
    <property type="entry name" value="BPD_transp_1"/>
    <property type="match status" value="1"/>
</dbReference>
<evidence type="ECO:0000313" key="14">
    <source>
        <dbReference type="EMBL" id="GLS23914.1"/>
    </source>
</evidence>
<evidence type="ECO:0000256" key="9">
    <source>
        <dbReference type="ARBA" id="ARBA00023136"/>
    </source>
</evidence>
<keyword evidence="4 12" id="KW-0813">Transport</keyword>
<feature type="transmembrane region" description="Helical" evidence="12">
    <location>
        <begin position="156"/>
        <end position="180"/>
    </location>
</feature>
<dbReference type="CDD" id="cd06261">
    <property type="entry name" value="TM_PBP2"/>
    <property type="match status" value="1"/>
</dbReference>
<dbReference type="EMBL" id="BSPC01000089">
    <property type="protein sequence ID" value="GLS23914.1"/>
    <property type="molecule type" value="Genomic_DNA"/>
</dbReference>
<evidence type="ECO:0000256" key="8">
    <source>
        <dbReference type="ARBA" id="ARBA00022989"/>
    </source>
</evidence>